<proteinExistence type="predicted"/>
<keyword evidence="6 12" id="KW-0067">ATP-binding</keyword>
<evidence type="ECO:0000256" key="3">
    <source>
        <dbReference type="ARBA" id="ARBA00022475"/>
    </source>
</evidence>
<evidence type="ECO:0000256" key="7">
    <source>
        <dbReference type="ARBA" id="ARBA00022989"/>
    </source>
</evidence>
<evidence type="ECO:0000256" key="5">
    <source>
        <dbReference type="ARBA" id="ARBA00022741"/>
    </source>
</evidence>
<evidence type="ECO:0000313" key="12">
    <source>
        <dbReference type="EMBL" id="SDK09373.1"/>
    </source>
</evidence>
<feature type="transmembrane region" description="Helical" evidence="9">
    <location>
        <begin position="153"/>
        <end position="172"/>
    </location>
</feature>
<dbReference type="PANTHER" id="PTHR43394:SF1">
    <property type="entry name" value="ATP-BINDING CASSETTE SUB-FAMILY B MEMBER 10, MITOCHONDRIAL"/>
    <property type="match status" value="1"/>
</dbReference>
<dbReference type="PANTHER" id="PTHR43394">
    <property type="entry name" value="ATP-DEPENDENT PERMEASE MDL1, MITOCHONDRIAL"/>
    <property type="match status" value="1"/>
</dbReference>
<keyword evidence="13" id="KW-1185">Reference proteome</keyword>
<keyword evidence="2" id="KW-0813">Transport</keyword>
<protein>
    <submittedName>
        <fullName evidence="12">ATP-binding cassette, subfamily B</fullName>
    </submittedName>
</protein>
<dbReference type="STRING" id="426701.SAMN04488098_101225"/>
<organism evidence="12 13">
    <name type="scientific">Alkalibacterium thalassium</name>
    <dbReference type="NCBI Taxonomy" id="426701"/>
    <lineage>
        <taxon>Bacteria</taxon>
        <taxon>Bacillati</taxon>
        <taxon>Bacillota</taxon>
        <taxon>Bacilli</taxon>
        <taxon>Lactobacillales</taxon>
        <taxon>Carnobacteriaceae</taxon>
        <taxon>Alkalibacterium</taxon>
    </lineage>
</organism>
<dbReference type="InterPro" id="IPR003439">
    <property type="entry name" value="ABC_transporter-like_ATP-bd"/>
</dbReference>
<dbReference type="SMART" id="SM00382">
    <property type="entry name" value="AAA"/>
    <property type="match status" value="1"/>
</dbReference>
<evidence type="ECO:0000259" key="11">
    <source>
        <dbReference type="PROSITE" id="PS50929"/>
    </source>
</evidence>
<reference evidence="13" key="1">
    <citation type="submission" date="2016-10" db="EMBL/GenBank/DDBJ databases">
        <authorList>
            <person name="Varghese N."/>
            <person name="Submissions S."/>
        </authorList>
    </citation>
    <scope>NUCLEOTIDE SEQUENCE [LARGE SCALE GENOMIC DNA]</scope>
    <source>
        <strain evidence="13">DSM 19181</strain>
    </source>
</reference>
<evidence type="ECO:0000256" key="6">
    <source>
        <dbReference type="ARBA" id="ARBA00022840"/>
    </source>
</evidence>
<dbReference type="EMBL" id="FNFK01000012">
    <property type="protein sequence ID" value="SDK09373.1"/>
    <property type="molecule type" value="Genomic_DNA"/>
</dbReference>
<feature type="transmembrane region" description="Helical" evidence="9">
    <location>
        <begin position="233"/>
        <end position="256"/>
    </location>
</feature>
<dbReference type="Pfam" id="PF00005">
    <property type="entry name" value="ABC_tran"/>
    <property type="match status" value="1"/>
</dbReference>
<evidence type="ECO:0000313" key="13">
    <source>
        <dbReference type="Proteomes" id="UP000199433"/>
    </source>
</evidence>
<gene>
    <name evidence="12" type="ORF">SAMN04488098_101225</name>
</gene>
<dbReference type="PROSITE" id="PS00211">
    <property type="entry name" value="ABC_TRANSPORTER_1"/>
    <property type="match status" value="1"/>
</dbReference>
<dbReference type="Gene3D" id="1.20.1560.10">
    <property type="entry name" value="ABC transporter type 1, transmembrane domain"/>
    <property type="match status" value="1"/>
</dbReference>
<keyword evidence="7 9" id="KW-1133">Transmembrane helix</keyword>
<dbReference type="Pfam" id="PF00664">
    <property type="entry name" value="ABC_membrane"/>
    <property type="match status" value="1"/>
</dbReference>
<comment type="subcellular location">
    <subcellularLocation>
        <location evidence="1">Cell membrane</location>
        <topology evidence="1">Multi-pass membrane protein</topology>
    </subcellularLocation>
</comment>
<dbReference type="SUPFAM" id="SSF90123">
    <property type="entry name" value="ABC transporter transmembrane region"/>
    <property type="match status" value="1"/>
</dbReference>
<keyword evidence="3" id="KW-1003">Cell membrane</keyword>
<dbReference type="RefSeq" id="WP_091266018.1">
    <property type="nucleotide sequence ID" value="NZ_FNFK01000012.1"/>
</dbReference>
<keyword evidence="8 9" id="KW-0472">Membrane</keyword>
<evidence type="ECO:0000256" key="4">
    <source>
        <dbReference type="ARBA" id="ARBA00022692"/>
    </source>
</evidence>
<dbReference type="GO" id="GO:0016887">
    <property type="term" value="F:ATP hydrolysis activity"/>
    <property type="evidence" value="ECO:0007669"/>
    <property type="project" value="InterPro"/>
</dbReference>
<feature type="transmembrane region" description="Helical" evidence="9">
    <location>
        <begin position="276"/>
        <end position="294"/>
    </location>
</feature>
<dbReference type="InterPro" id="IPR027417">
    <property type="entry name" value="P-loop_NTPase"/>
</dbReference>
<dbReference type="InterPro" id="IPR017871">
    <property type="entry name" value="ABC_transporter-like_CS"/>
</dbReference>
<feature type="domain" description="ABC transporter" evidence="10">
    <location>
        <begin position="331"/>
        <end position="566"/>
    </location>
</feature>
<dbReference type="OrthoDB" id="9770415at2"/>
<dbReference type="PROSITE" id="PS50893">
    <property type="entry name" value="ABC_TRANSPORTER_2"/>
    <property type="match status" value="1"/>
</dbReference>
<feature type="transmembrane region" description="Helical" evidence="9">
    <location>
        <begin position="53"/>
        <end position="74"/>
    </location>
</feature>
<evidence type="ECO:0000256" key="1">
    <source>
        <dbReference type="ARBA" id="ARBA00004651"/>
    </source>
</evidence>
<dbReference type="InterPro" id="IPR039421">
    <property type="entry name" value="Type_1_exporter"/>
</dbReference>
<dbReference type="PROSITE" id="PS50929">
    <property type="entry name" value="ABC_TM1F"/>
    <property type="match status" value="1"/>
</dbReference>
<dbReference type="SUPFAM" id="SSF52540">
    <property type="entry name" value="P-loop containing nucleoside triphosphate hydrolases"/>
    <property type="match status" value="1"/>
</dbReference>
<dbReference type="InterPro" id="IPR036640">
    <property type="entry name" value="ABC1_TM_sf"/>
</dbReference>
<dbReference type="GO" id="GO:0005524">
    <property type="term" value="F:ATP binding"/>
    <property type="evidence" value="ECO:0007669"/>
    <property type="project" value="UniProtKB-KW"/>
</dbReference>
<evidence type="ECO:0000256" key="9">
    <source>
        <dbReference type="SAM" id="Phobius"/>
    </source>
</evidence>
<evidence type="ECO:0000256" key="8">
    <source>
        <dbReference type="ARBA" id="ARBA00023136"/>
    </source>
</evidence>
<feature type="transmembrane region" description="Helical" evidence="9">
    <location>
        <begin position="123"/>
        <end position="147"/>
    </location>
</feature>
<dbReference type="GO" id="GO:0005886">
    <property type="term" value="C:plasma membrane"/>
    <property type="evidence" value="ECO:0007669"/>
    <property type="project" value="UniProtKB-SubCell"/>
</dbReference>
<dbReference type="Gene3D" id="3.40.50.300">
    <property type="entry name" value="P-loop containing nucleotide triphosphate hydrolases"/>
    <property type="match status" value="1"/>
</dbReference>
<keyword evidence="4 9" id="KW-0812">Transmembrane</keyword>
<dbReference type="GO" id="GO:0015421">
    <property type="term" value="F:ABC-type oligopeptide transporter activity"/>
    <property type="evidence" value="ECO:0007669"/>
    <property type="project" value="TreeGrafter"/>
</dbReference>
<name>A0A1G8Z2Z9_9LACT</name>
<dbReference type="Proteomes" id="UP000199433">
    <property type="component" value="Unassembled WGS sequence"/>
</dbReference>
<sequence length="573" mass="64118">MLKLARWMNPWRVALSLFFMGLQVVGMLAMPTITANIIDFGVAEGDIGYITRTGLLMLGFTFLTIVSALLNVYFGAKESQGLGDTIRRKVYKIVTYFTNEELDRFGTSTLITRTTNDVMQIQFVMMMVIRIMTLAPFLMVGAGIMAYSREPDLAFVFLISMPILIGLLFLILRLTSPIFKSLQLKTDNLNRVFREGLTGIRVIRAFNKDDYEKERFDEVNWDFAATSIKAQTILAFMMPSMVFAVSITNIMIIWFGAQFISEGNMQVGNLVAFMTYAMQILLGIMMVSFVLFFLPRGQIAAARVLEVLDTPNIIKDPDDPKDLSIDREVSLRFNHINYRYPGAEKLALDDIDFPLKKGERLAIIGGTGSGKTTLANLIPRLYDVEDGAIEINGIDIREVEQGALRRLIGFAPQKALLFSGTIRSNLKYGKPDATDEEIWHALDIAQGKDFVENLPKGLDSRVEQGGGNFSGGQRQRLSIARALVTKADILVFDDSFSALDFKTDAKLREALKPETRESAVVIIAQRISTVVDADQIIVLDRGKVVGKGTHDELKRSNKIYKEIMDSQMKGEDI</sequence>
<dbReference type="FunFam" id="3.40.50.300:FF:000854">
    <property type="entry name" value="Multidrug ABC transporter ATP-binding protein"/>
    <property type="match status" value="1"/>
</dbReference>
<evidence type="ECO:0000259" key="10">
    <source>
        <dbReference type="PROSITE" id="PS50893"/>
    </source>
</evidence>
<dbReference type="InterPro" id="IPR011527">
    <property type="entry name" value="ABC1_TM_dom"/>
</dbReference>
<accession>A0A1G8Z2Z9</accession>
<dbReference type="InterPro" id="IPR003593">
    <property type="entry name" value="AAA+_ATPase"/>
</dbReference>
<dbReference type="CDD" id="cd18548">
    <property type="entry name" value="ABC_6TM_Tm287_like"/>
    <property type="match status" value="1"/>
</dbReference>
<evidence type="ECO:0000256" key="2">
    <source>
        <dbReference type="ARBA" id="ARBA00022448"/>
    </source>
</evidence>
<dbReference type="AlphaFoldDB" id="A0A1G8Z2Z9"/>
<keyword evidence="5" id="KW-0547">Nucleotide-binding</keyword>
<feature type="domain" description="ABC transmembrane type-1" evidence="11">
    <location>
        <begin position="14"/>
        <end position="296"/>
    </location>
</feature>